<dbReference type="PROSITE" id="PS51273">
    <property type="entry name" value="GATASE_TYPE_1"/>
    <property type="match status" value="1"/>
</dbReference>
<evidence type="ECO:0000259" key="1">
    <source>
        <dbReference type="Pfam" id="PF00117"/>
    </source>
</evidence>
<keyword evidence="2" id="KW-0315">Glutamine amidotransferase</keyword>
<name>A0A4Q9V3C7_9ACTO</name>
<dbReference type="GO" id="GO:0005829">
    <property type="term" value="C:cytosol"/>
    <property type="evidence" value="ECO:0007669"/>
    <property type="project" value="TreeGrafter"/>
</dbReference>
<dbReference type="InterPro" id="IPR044992">
    <property type="entry name" value="ChyE-like"/>
</dbReference>
<dbReference type="SUPFAM" id="SSF52317">
    <property type="entry name" value="Class I glutamine amidotransferase-like"/>
    <property type="match status" value="1"/>
</dbReference>
<dbReference type="GO" id="GO:0016740">
    <property type="term" value="F:transferase activity"/>
    <property type="evidence" value="ECO:0007669"/>
    <property type="project" value="UniProtKB-KW"/>
</dbReference>
<dbReference type="EMBL" id="SJDT01000002">
    <property type="protein sequence ID" value="TBW22982.1"/>
    <property type="molecule type" value="Genomic_DNA"/>
</dbReference>
<reference evidence="2 3" key="1">
    <citation type="submission" date="2019-02" db="EMBL/GenBank/DDBJ databases">
        <title>Arcanobacterium bovis sp. nov., isolated from the milk of a cow with mastitis.</title>
        <authorList>
            <person name="Sammra O."/>
            <person name="Foster G."/>
            <person name="Hassan A."/>
            <person name="Alssahen M."/>
            <person name="Laemmler C."/>
            <person name="Borowiak M."/>
            <person name="Malorny B."/>
            <person name="Abdulmawjood A."/>
        </authorList>
    </citation>
    <scope>NUCLEOTIDE SEQUENCE [LARGE SCALE GENOMIC DNA]</scope>
    <source>
        <strain evidence="2 3">C605018/01/1</strain>
    </source>
</reference>
<dbReference type="PANTHER" id="PTHR42695:SF5">
    <property type="entry name" value="GLUTAMINE AMIDOTRANSFERASE YLR126C-RELATED"/>
    <property type="match status" value="1"/>
</dbReference>
<dbReference type="InterPro" id="IPR029062">
    <property type="entry name" value="Class_I_gatase-like"/>
</dbReference>
<comment type="caution">
    <text evidence="2">The sequence shown here is derived from an EMBL/GenBank/DDBJ whole genome shotgun (WGS) entry which is preliminary data.</text>
</comment>
<evidence type="ECO:0000313" key="3">
    <source>
        <dbReference type="Proteomes" id="UP000293036"/>
    </source>
</evidence>
<proteinExistence type="predicted"/>
<dbReference type="CDD" id="cd01741">
    <property type="entry name" value="GATase1_1"/>
    <property type="match status" value="1"/>
</dbReference>
<evidence type="ECO:0000313" key="2">
    <source>
        <dbReference type="EMBL" id="TBW22982.1"/>
    </source>
</evidence>
<dbReference type="Pfam" id="PF00117">
    <property type="entry name" value="GATase"/>
    <property type="match status" value="1"/>
</dbReference>
<organism evidence="2 3">
    <name type="scientific">Arcanobacterium bovis</name>
    <dbReference type="NCBI Taxonomy" id="2529275"/>
    <lineage>
        <taxon>Bacteria</taxon>
        <taxon>Bacillati</taxon>
        <taxon>Actinomycetota</taxon>
        <taxon>Actinomycetes</taxon>
        <taxon>Actinomycetales</taxon>
        <taxon>Actinomycetaceae</taxon>
        <taxon>Arcanobacterium</taxon>
    </lineage>
</organism>
<dbReference type="EC" id="6.3.5.2" evidence="2"/>
<sequence>MKPFAFLVARPPSPIGDDEYRSFLALSQLPAQRLERVRMDTTDFEQFDMQRYSGFIVGGSPFDLTLSEESKSAEQRNIERFLRSLNKEVLAKDLPFLGICFGMEAMAITQGETLVNSYREEISAPSIALTAAGLEDPLFSSLQNLGEEFWCYTGHAEALDPNATRDGVVLASSKTCPIQAVRWKKNIYGVQFHPEIDLRGIELRVSLYAGKYYAAGDGERILNAAKRADVRAGAEILKAFVGAYSC</sequence>
<dbReference type="OrthoDB" id="5196541at2"/>
<keyword evidence="3" id="KW-1185">Reference proteome</keyword>
<protein>
    <submittedName>
        <fullName evidence="2">Glutamine amidotransferase</fullName>
        <ecNumber evidence="2">6.3.5.2</ecNumber>
    </submittedName>
</protein>
<feature type="domain" description="Glutamine amidotransferase" evidence="1">
    <location>
        <begin position="37"/>
        <end position="198"/>
    </location>
</feature>
<dbReference type="Proteomes" id="UP000293036">
    <property type="component" value="Unassembled WGS sequence"/>
</dbReference>
<dbReference type="RefSeq" id="WP_131280178.1">
    <property type="nucleotide sequence ID" value="NZ_JBHSLR010000009.1"/>
</dbReference>
<dbReference type="GO" id="GO:0003922">
    <property type="term" value="F:GMP synthase (glutamine-hydrolyzing) activity"/>
    <property type="evidence" value="ECO:0007669"/>
    <property type="project" value="UniProtKB-EC"/>
</dbReference>
<dbReference type="PANTHER" id="PTHR42695">
    <property type="entry name" value="GLUTAMINE AMIDOTRANSFERASE YLR126C-RELATED"/>
    <property type="match status" value="1"/>
</dbReference>
<keyword evidence="2" id="KW-0808">Transferase</keyword>
<dbReference type="InterPro" id="IPR017926">
    <property type="entry name" value="GATASE"/>
</dbReference>
<dbReference type="Gene3D" id="3.40.50.880">
    <property type="match status" value="1"/>
</dbReference>
<keyword evidence="2" id="KW-0436">Ligase</keyword>
<gene>
    <name evidence="2" type="ORF">EZJ44_03590</name>
</gene>
<dbReference type="AlphaFoldDB" id="A0A4Q9V3C7"/>
<accession>A0A4Q9V3C7</accession>